<organism evidence="3 4">
    <name type="scientific">Allacma fusca</name>
    <dbReference type="NCBI Taxonomy" id="39272"/>
    <lineage>
        <taxon>Eukaryota</taxon>
        <taxon>Metazoa</taxon>
        <taxon>Ecdysozoa</taxon>
        <taxon>Arthropoda</taxon>
        <taxon>Hexapoda</taxon>
        <taxon>Collembola</taxon>
        <taxon>Symphypleona</taxon>
        <taxon>Sminthuridae</taxon>
        <taxon>Allacma</taxon>
    </lineage>
</organism>
<feature type="non-terminal residue" evidence="3">
    <location>
        <position position="1"/>
    </location>
</feature>
<dbReference type="PANTHER" id="PTHR47592:SF27">
    <property type="entry name" value="OS08G0421700 PROTEIN"/>
    <property type="match status" value="1"/>
</dbReference>
<feature type="non-terminal residue" evidence="3">
    <location>
        <position position="355"/>
    </location>
</feature>
<evidence type="ECO:0000259" key="2">
    <source>
        <dbReference type="Pfam" id="PF22936"/>
    </source>
</evidence>
<evidence type="ECO:0000313" key="3">
    <source>
        <dbReference type="EMBL" id="CAG7817376.1"/>
    </source>
</evidence>
<name>A0A8J2P7A8_9HEXA</name>
<comment type="caution">
    <text evidence="3">The sequence shown here is derived from an EMBL/GenBank/DDBJ whole genome shotgun (WGS) entry which is preliminary data.</text>
</comment>
<dbReference type="Proteomes" id="UP000708208">
    <property type="component" value="Unassembled WGS sequence"/>
</dbReference>
<evidence type="ECO:0000256" key="1">
    <source>
        <dbReference type="SAM" id="MobiDB-lite"/>
    </source>
</evidence>
<evidence type="ECO:0000313" key="4">
    <source>
        <dbReference type="Proteomes" id="UP000708208"/>
    </source>
</evidence>
<feature type="region of interest" description="Disordered" evidence="1">
    <location>
        <begin position="81"/>
        <end position="127"/>
    </location>
</feature>
<dbReference type="AlphaFoldDB" id="A0A8J2P7A8"/>
<proteinExistence type="predicted"/>
<dbReference type="PANTHER" id="PTHR47592">
    <property type="entry name" value="PBF68 PROTEIN"/>
    <property type="match status" value="1"/>
</dbReference>
<dbReference type="Pfam" id="PF22936">
    <property type="entry name" value="Pol_BBD"/>
    <property type="match status" value="1"/>
</dbReference>
<dbReference type="InterPro" id="IPR054722">
    <property type="entry name" value="PolX-like_BBD"/>
</dbReference>
<dbReference type="EMBL" id="CAJVCH010392446">
    <property type="protein sequence ID" value="CAG7817376.1"/>
    <property type="molecule type" value="Genomic_DNA"/>
</dbReference>
<dbReference type="OrthoDB" id="8056975at2759"/>
<feature type="domain" description="Retrovirus-related Pol polyprotein from transposon TNT 1-94-like beta-barrel" evidence="2">
    <location>
        <begin position="214"/>
        <end position="295"/>
    </location>
</feature>
<protein>
    <recommendedName>
        <fullName evidence="2">Retrovirus-related Pol polyprotein from transposon TNT 1-94-like beta-barrel domain-containing protein</fullName>
    </recommendedName>
</protein>
<sequence length="355" mass="39199">DAPSVVSRIKNQHRDFRAGLENRKIETVDQLLELLFVSKVLHILPNRFESFKASYLLIKSQASKSLNDLSDALIMHERNVSPVHSSSTSSSEAMFAKSGKKNNSRFVAKTSGDQRTSGNNSNNSGSNQQNDVICKYCSGKGHWLKKCSRWINDGRPPFPARANGTANYSPKVNASGSSPKVNETIADSETKSALLADCEQQMNTVISSNDTQAWWIDNGATKHITPHREWFQTYEPFPSNYFVKAAGSRVAAVGHGSIEVASFVNGQLIKFDLTDVWHVPSISKNLVSVLAAHDKKPDSKFVSNQVSCSFETGDRVMFTGSRNKHGTLYKASFDTVLPEPQVNAVESSELVQLYH</sequence>
<accession>A0A8J2P7A8</accession>
<keyword evidence="4" id="KW-1185">Reference proteome</keyword>
<feature type="compositionally biased region" description="Low complexity" evidence="1">
    <location>
        <begin position="117"/>
        <end position="127"/>
    </location>
</feature>
<reference evidence="3" key="1">
    <citation type="submission" date="2021-06" db="EMBL/GenBank/DDBJ databases">
        <authorList>
            <person name="Hodson N. C."/>
            <person name="Mongue J. A."/>
            <person name="Jaron S. K."/>
        </authorList>
    </citation>
    <scope>NUCLEOTIDE SEQUENCE</scope>
</reference>
<gene>
    <name evidence="3" type="ORF">AFUS01_LOCUS27948</name>
</gene>